<evidence type="ECO:0008006" key="5">
    <source>
        <dbReference type="Google" id="ProtNLM"/>
    </source>
</evidence>
<protein>
    <recommendedName>
        <fullName evidence="5">RlpA-like protein double-psi beta-barrel domain-containing protein</fullName>
    </recommendedName>
</protein>
<evidence type="ECO:0000256" key="2">
    <source>
        <dbReference type="SAM" id="SignalP"/>
    </source>
</evidence>
<dbReference type="PANTHER" id="PTHR31836">
    <property type="match status" value="1"/>
</dbReference>
<sequence>MKLSIVTSALLALCVKAATAVSHAYTGPAISYTPGGIIGTCGVAIQNSDFSVALDNTQFVHGKFCGRKVQVSYGGKSATVTIADKCPTCVGGIGLTPAAFEYFAPLSSGWFEATWEFL</sequence>
<reference evidence="4" key="2">
    <citation type="submission" date="2015-01" db="EMBL/GenBank/DDBJ databases">
        <title>Evolutionary Origins and Diversification of the Mycorrhizal Mutualists.</title>
        <authorList>
            <consortium name="DOE Joint Genome Institute"/>
            <consortium name="Mycorrhizal Genomics Consortium"/>
            <person name="Kohler A."/>
            <person name="Kuo A."/>
            <person name="Nagy L.G."/>
            <person name="Floudas D."/>
            <person name="Copeland A."/>
            <person name="Barry K.W."/>
            <person name="Cichocki N."/>
            <person name="Veneault-Fourrey C."/>
            <person name="LaButti K."/>
            <person name="Lindquist E.A."/>
            <person name="Lipzen A."/>
            <person name="Lundell T."/>
            <person name="Morin E."/>
            <person name="Murat C."/>
            <person name="Riley R."/>
            <person name="Ohm R."/>
            <person name="Sun H."/>
            <person name="Tunlid A."/>
            <person name="Henrissat B."/>
            <person name="Grigoriev I.V."/>
            <person name="Hibbett D.S."/>
            <person name="Martin F."/>
        </authorList>
    </citation>
    <scope>NUCLEOTIDE SEQUENCE [LARGE SCALE GENOMIC DNA]</scope>
    <source>
        <strain evidence="4">LaAM-08-1</strain>
    </source>
</reference>
<evidence type="ECO:0000313" key="3">
    <source>
        <dbReference type="EMBL" id="KIK05123.1"/>
    </source>
</evidence>
<feature type="chain" id="PRO_5002206354" description="RlpA-like protein double-psi beta-barrel domain-containing protein" evidence="2">
    <location>
        <begin position="21"/>
        <end position="118"/>
    </location>
</feature>
<dbReference type="EMBL" id="KN838563">
    <property type="protein sequence ID" value="KIK05123.1"/>
    <property type="molecule type" value="Genomic_DNA"/>
</dbReference>
<dbReference type="InterPro" id="IPR051477">
    <property type="entry name" value="Expansin_CellWall"/>
</dbReference>
<organism evidence="3 4">
    <name type="scientific">Laccaria amethystina LaAM-08-1</name>
    <dbReference type="NCBI Taxonomy" id="1095629"/>
    <lineage>
        <taxon>Eukaryota</taxon>
        <taxon>Fungi</taxon>
        <taxon>Dikarya</taxon>
        <taxon>Basidiomycota</taxon>
        <taxon>Agaricomycotina</taxon>
        <taxon>Agaricomycetes</taxon>
        <taxon>Agaricomycetidae</taxon>
        <taxon>Agaricales</taxon>
        <taxon>Agaricineae</taxon>
        <taxon>Hydnangiaceae</taxon>
        <taxon>Laccaria</taxon>
    </lineage>
</organism>
<keyword evidence="1 2" id="KW-0732">Signal</keyword>
<dbReference type="AlphaFoldDB" id="A0A0C9YAQ0"/>
<reference evidence="3 4" key="1">
    <citation type="submission" date="2014-04" db="EMBL/GenBank/DDBJ databases">
        <authorList>
            <consortium name="DOE Joint Genome Institute"/>
            <person name="Kuo A."/>
            <person name="Kohler A."/>
            <person name="Nagy L.G."/>
            <person name="Floudas D."/>
            <person name="Copeland A."/>
            <person name="Barry K.W."/>
            <person name="Cichocki N."/>
            <person name="Veneault-Fourrey C."/>
            <person name="LaButti K."/>
            <person name="Lindquist E.A."/>
            <person name="Lipzen A."/>
            <person name="Lundell T."/>
            <person name="Morin E."/>
            <person name="Murat C."/>
            <person name="Sun H."/>
            <person name="Tunlid A."/>
            <person name="Henrissat B."/>
            <person name="Grigoriev I.V."/>
            <person name="Hibbett D.S."/>
            <person name="Martin F."/>
            <person name="Nordberg H.P."/>
            <person name="Cantor M.N."/>
            <person name="Hua S.X."/>
        </authorList>
    </citation>
    <scope>NUCLEOTIDE SEQUENCE [LARGE SCALE GENOMIC DNA]</scope>
    <source>
        <strain evidence="3 4">LaAM-08-1</strain>
    </source>
</reference>
<dbReference type="STRING" id="1095629.A0A0C9YAQ0"/>
<proteinExistence type="predicted"/>
<dbReference type="OrthoDB" id="623670at2759"/>
<dbReference type="SUPFAM" id="SSF50685">
    <property type="entry name" value="Barwin-like endoglucanases"/>
    <property type="match status" value="1"/>
</dbReference>
<gene>
    <name evidence="3" type="ORF">K443DRAFT_675410</name>
</gene>
<evidence type="ECO:0000256" key="1">
    <source>
        <dbReference type="ARBA" id="ARBA00022729"/>
    </source>
</evidence>
<keyword evidence="4" id="KW-1185">Reference proteome</keyword>
<accession>A0A0C9YAQ0</accession>
<name>A0A0C9YAQ0_9AGAR</name>
<dbReference type="CDD" id="cd22191">
    <property type="entry name" value="DPBB_RlpA_EXP_N-like"/>
    <property type="match status" value="1"/>
</dbReference>
<feature type="signal peptide" evidence="2">
    <location>
        <begin position="1"/>
        <end position="20"/>
    </location>
</feature>
<dbReference type="PANTHER" id="PTHR31836:SF28">
    <property type="entry name" value="SRCR DOMAIN-CONTAINING PROTEIN-RELATED"/>
    <property type="match status" value="1"/>
</dbReference>
<dbReference type="InterPro" id="IPR036908">
    <property type="entry name" value="RlpA-like_sf"/>
</dbReference>
<evidence type="ECO:0000313" key="4">
    <source>
        <dbReference type="Proteomes" id="UP000054477"/>
    </source>
</evidence>
<dbReference type="HOGENOM" id="CLU_047639_6_1_1"/>
<dbReference type="Proteomes" id="UP000054477">
    <property type="component" value="Unassembled WGS sequence"/>
</dbReference>
<dbReference type="Gene3D" id="2.40.40.10">
    <property type="entry name" value="RlpA-like domain"/>
    <property type="match status" value="1"/>
</dbReference>